<dbReference type="SUPFAM" id="SSF53067">
    <property type="entry name" value="Actin-like ATPase domain"/>
    <property type="match status" value="2"/>
</dbReference>
<dbReference type="RefSeq" id="WP_160855132.1">
    <property type="nucleotide sequence ID" value="NZ_WUWG01000003.1"/>
</dbReference>
<dbReference type="PANTHER" id="PTHR32432">
    <property type="entry name" value="CELL DIVISION PROTEIN FTSA-RELATED"/>
    <property type="match status" value="1"/>
</dbReference>
<dbReference type="InterPro" id="IPR020823">
    <property type="entry name" value="Cell_div_FtsA"/>
</dbReference>
<evidence type="ECO:0000256" key="2">
    <source>
        <dbReference type="ARBA" id="ARBA00022618"/>
    </source>
</evidence>
<evidence type="ECO:0000256" key="1">
    <source>
        <dbReference type="ARBA" id="ARBA00022475"/>
    </source>
</evidence>
<protein>
    <recommendedName>
        <fullName evidence="5 6">Cell division protein FtsA</fullName>
    </recommendedName>
</protein>
<comment type="similarity">
    <text evidence="5 6">Belongs to the FtsA/MreB family.</text>
</comment>
<dbReference type="GO" id="GO:0032153">
    <property type="term" value="C:cell division site"/>
    <property type="evidence" value="ECO:0007669"/>
    <property type="project" value="UniProtKB-UniRule"/>
</dbReference>
<comment type="function">
    <text evidence="5 6">Cell division protein that is involved in the assembly of the Z ring. May serve as a membrane anchor for the Z ring.</text>
</comment>
<dbReference type="InterPro" id="IPR003494">
    <property type="entry name" value="SHS2_FtsA"/>
</dbReference>
<dbReference type="Pfam" id="PF02491">
    <property type="entry name" value="SHS2_FTSA"/>
    <property type="match status" value="1"/>
</dbReference>
<evidence type="ECO:0000256" key="4">
    <source>
        <dbReference type="ARBA" id="ARBA00023306"/>
    </source>
</evidence>
<dbReference type="Pfam" id="PF14450">
    <property type="entry name" value="FtsA"/>
    <property type="match status" value="1"/>
</dbReference>
<dbReference type="HAMAP" id="MF_02033">
    <property type="entry name" value="FtsA"/>
    <property type="match status" value="1"/>
</dbReference>
<keyword evidence="9" id="KW-1185">Reference proteome</keyword>
<proteinExistence type="inferred from homology"/>
<feature type="domain" description="SHS2" evidence="7">
    <location>
        <begin position="24"/>
        <end position="225"/>
    </location>
</feature>
<organism evidence="8 9">
    <name type="scientific">Oceanomicrobium pacificus</name>
    <dbReference type="NCBI Taxonomy" id="2692916"/>
    <lineage>
        <taxon>Bacteria</taxon>
        <taxon>Pseudomonadati</taxon>
        <taxon>Pseudomonadota</taxon>
        <taxon>Alphaproteobacteria</taxon>
        <taxon>Rhodobacterales</taxon>
        <taxon>Paracoccaceae</taxon>
        <taxon>Oceanomicrobium</taxon>
    </lineage>
</organism>
<dbReference type="GO" id="GO:0009898">
    <property type="term" value="C:cytoplasmic side of plasma membrane"/>
    <property type="evidence" value="ECO:0007669"/>
    <property type="project" value="UniProtKB-UniRule"/>
</dbReference>
<dbReference type="Gene3D" id="3.30.420.40">
    <property type="match status" value="1"/>
</dbReference>
<dbReference type="CDD" id="cd24048">
    <property type="entry name" value="ASKHA_NBD_FtsA"/>
    <property type="match status" value="1"/>
</dbReference>
<evidence type="ECO:0000313" key="9">
    <source>
        <dbReference type="Proteomes" id="UP000436016"/>
    </source>
</evidence>
<gene>
    <name evidence="5 8" type="primary">ftsA</name>
    <name evidence="8" type="ORF">GSH16_08220</name>
</gene>
<dbReference type="NCBIfam" id="TIGR01174">
    <property type="entry name" value="ftsA"/>
    <property type="match status" value="1"/>
</dbReference>
<dbReference type="InterPro" id="IPR043129">
    <property type="entry name" value="ATPase_NBD"/>
</dbReference>
<dbReference type="GO" id="GO:0043093">
    <property type="term" value="P:FtsZ-dependent cytokinesis"/>
    <property type="evidence" value="ECO:0007669"/>
    <property type="project" value="UniProtKB-UniRule"/>
</dbReference>
<dbReference type="EMBL" id="WUWG01000003">
    <property type="protein sequence ID" value="MXU65431.1"/>
    <property type="molecule type" value="Genomic_DNA"/>
</dbReference>
<reference evidence="8 9" key="1">
    <citation type="submission" date="2019-12" db="EMBL/GenBank/DDBJ databases">
        <title>Strain KN286 was isolated from seawater, which was collected from Caroline Seamount in the tropical western Pacific.</title>
        <authorList>
            <person name="Wang Q."/>
        </authorList>
    </citation>
    <scope>NUCLEOTIDE SEQUENCE [LARGE SCALE GENOMIC DNA]</scope>
    <source>
        <strain evidence="8 9">KN286</strain>
    </source>
</reference>
<evidence type="ECO:0000313" key="8">
    <source>
        <dbReference type="EMBL" id="MXU65431.1"/>
    </source>
</evidence>
<keyword evidence="2 5" id="KW-0132">Cell division</keyword>
<dbReference type="SMART" id="SM00842">
    <property type="entry name" value="FtsA"/>
    <property type="match status" value="1"/>
</dbReference>
<evidence type="ECO:0000256" key="5">
    <source>
        <dbReference type="HAMAP-Rule" id="MF_02033"/>
    </source>
</evidence>
<keyword evidence="3 5" id="KW-0472">Membrane</keyword>
<accession>A0A6B0U388</accession>
<dbReference type="PANTHER" id="PTHR32432:SF4">
    <property type="entry name" value="CELL DIVISION PROTEIN FTSA"/>
    <property type="match status" value="1"/>
</dbReference>
<comment type="subcellular location">
    <subcellularLocation>
        <location evidence="5">Cell membrane</location>
        <topology evidence="5">Peripheral membrane protein</topology>
        <orientation evidence="5">Cytoplasmic side</orientation>
    </subcellularLocation>
    <text evidence="5">Localizes to the Z ring in an FtsZ-dependent manner. Targeted to the membrane through a conserved C-terminal amphipathic helix.</text>
</comment>
<evidence type="ECO:0000259" key="7">
    <source>
        <dbReference type="SMART" id="SM00842"/>
    </source>
</evidence>
<evidence type="ECO:0000256" key="6">
    <source>
        <dbReference type="PIRNR" id="PIRNR003101"/>
    </source>
</evidence>
<sequence>MSSLFQEQRKLRQQREVAIRRGVVAVLDIGTTKLACLILQFVPPPANDAGAAGVKMPHASAFRVIGVGTVQSHGVEFGDISAMDQAENAIRNAIQKAQKMAGQRVDHAIVCFSGGTPRSYGVEGVVEVANGEVVEQDIGNVLAHCDIPDFGEGREVVHALPVNFTLDHRTGLSDPRGQIGSQLAVDMHLLTVADTPIHNIIQCVRRCDLELSGIAVSSYTSGLSSLVEDEQELGAACVDLGGGATGISVFLKRQLIYADAVRLGGVHVTRDLSAGLHLRYDIAERLKTMHGGLVATGQDDRDVIELADPKAPPTDERRTITRSELIGIMRPRMEEILEDVRARLDAAGFDSLPSQRIVLTGGGSQTPGLETLAQHILGRQVRIGRPMRVHGLPQLATGPGFASAVGLALHISNPQDECWDFDIPADRMGAQRIRRAVRWFRDNW</sequence>
<dbReference type="Proteomes" id="UP000436016">
    <property type="component" value="Unassembled WGS sequence"/>
</dbReference>
<evidence type="ECO:0000256" key="3">
    <source>
        <dbReference type="ARBA" id="ARBA00023136"/>
    </source>
</evidence>
<comment type="caution">
    <text evidence="8">The sequence shown here is derived from an EMBL/GenBank/DDBJ whole genome shotgun (WGS) entry which is preliminary data.</text>
</comment>
<dbReference type="InterPro" id="IPR050696">
    <property type="entry name" value="FtsA/MreB"/>
</dbReference>
<dbReference type="PIRSF" id="PIRSF003101">
    <property type="entry name" value="FtsA"/>
    <property type="match status" value="1"/>
</dbReference>
<keyword evidence="4 5" id="KW-0131">Cell cycle</keyword>
<keyword evidence="1 5" id="KW-1003">Cell membrane</keyword>
<name>A0A6B0U388_9RHOB</name>
<dbReference type="AlphaFoldDB" id="A0A6B0U388"/>
<comment type="subunit">
    <text evidence="5">Self-interacts. Interacts with FtsZ.</text>
</comment>